<sequence length="95" mass="10175">MGGCVSSPKDLALNEGEAPMEVPTAPANVDQGETQVAQEKAEEVVEQKQEVAEEAVEAKLEVAEVATETPEAEKEDVKVEEPEAEKKSEEPLVTL</sequence>
<gene>
    <name evidence="2" type="ORF">VFH_II138120</name>
</gene>
<keyword evidence="3" id="KW-1185">Reference proteome</keyword>
<proteinExistence type="predicted"/>
<dbReference type="AlphaFoldDB" id="A0AAV0ZRW0"/>
<feature type="compositionally biased region" description="Basic and acidic residues" evidence="1">
    <location>
        <begin position="71"/>
        <end position="95"/>
    </location>
</feature>
<dbReference type="Proteomes" id="UP001157006">
    <property type="component" value="Chromosome 2"/>
</dbReference>
<feature type="region of interest" description="Disordered" evidence="1">
    <location>
        <begin position="1"/>
        <end position="31"/>
    </location>
</feature>
<accession>A0AAV0ZRW0</accession>
<evidence type="ECO:0000256" key="1">
    <source>
        <dbReference type="SAM" id="MobiDB-lite"/>
    </source>
</evidence>
<feature type="region of interest" description="Disordered" evidence="1">
    <location>
        <begin position="65"/>
        <end position="95"/>
    </location>
</feature>
<reference evidence="2 3" key="1">
    <citation type="submission" date="2023-01" db="EMBL/GenBank/DDBJ databases">
        <authorList>
            <person name="Kreplak J."/>
        </authorList>
    </citation>
    <scope>NUCLEOTIDE SEQUENCE [LARGE SCALE GENOMIC DNA]</scope>
</reference>
<evidence type="ECO:0000313" key="2">
    <source>
        <dbReference type="EMBL" id="CAI8598652.1"/>
    </source>
</evidence>
<protein>
    <submittedName>
        <fullName evidence="2">Uncharacterized protein</fullName>
    </submittedName>
</protein>
<evidence type="ECO:0000313" key="3">
    <source>
        <dbReference type="Proteomes" id="UP001157006"/>
    </source>
</evidence>
<dbReference type="EMBL" id="OX451737">
    <property type="protein sequence ID" value="CAI8598652.1"/>
    <property type="molecule type" value="Genomic_DNA"/>
</dbReference>
<organism evidence="2 3">
    <name type="scientific">Vicia faba</name>
    <name type="common">Broad bean</name>
    <name type="synonym">Faba vulgaris</name>
    <dbReference type="NCBI Taxonomy" id="3906"/>
    <lineage>
        <taxon>Eukaryota</taxon>
        <taxon>Viridiplantae</taxon>
        <taxon>Streptophyta</taxon>
        <taxon>Embryophyta</taxon>
        <taxon>Tracheophyta</taxon>
        <taxon>Spermatophyta</taxon>
        <taxon>Magnoliopsida</taxon>
        <taxon>eudicotyledons</taxon>
        <taxon>Gunneridae</taxon>
        <taxon>Pentapetalae</taxon>
        <taxon>rosids</taxon>
        <taxon>fabids</taxon>
        <taxon>Fabales</taxon>
        <taxon>Fabaceae</taxon>
        <taxon>Papilionoideae</taxon>
        <taxon>50 kb inversion clade</taxon>
        <taxon>NPAAA clade</taxon>
        <taxon>Hologalegina</taxon>
        <taxon>IRL clade</taxon>
        <taxon>Fabeae</taxon>
        <taxon>Vicia</taxon>
    </lineage>
</organism>
<name>A0AAV0ZRW0_VICFA</name>